<sequence>MAPFAASSAGKGVFKNCPSASRACVRLLSRRSTLIQLIGVDCSHLDNVRRLRALGVVIGPLVWPVSEPPFAITCRQRNCCAKEGSNAARRQPLQMAITTTDVTSASAVMSLSFLPRPMMTTS</sequence>
<dbReference type="EMBL" id="KL367483">
    <property type="protein sequence ID" value="KFD71182.1"/>
    <property type="molecule type" value="Genomic_DNA"/>
</dbReference>
<name>A0A085NNY6_9BILA</name>
<proteinExistence type="predicted"/>
<organism evidence="2">
    <name type="scientific">Trichuris suis</name>
    <name type="common">pig whipworm</name>
    <dbReference type="NCBI Taxonomy" id="68888"/>
    <lineage>
        <taxon>Eukaryota</taxon>
        <taxon>Metazoa</taxon>
        <taxon>Ecdysozoa</taxon>
        <taxon>Nematoda</taxon>
        <taxon>Enoplea</taxon>
        <taxon>Dorylaimia</taxon>
        <taxon>Trichinellida</taxon>
        <taxon>Trichuridae</taxon>
        <taxon>Trichuris</taxon>
    </lineage>
</organism>
<evidence type="ECO:0000313" key="3">
    <source>
        <dbReference type="Proteomes" id="UP000030764"/>
    </source>
</evidence>
<protein>
    <submittedName>
        <fullName evidence="2">Uncharacterized protein</fullName>
    </submittedName>
</protein>
<dbReference type="Proteomes" id="UP000030764">
    <property type="component" value="Unassembled WGS sequence"/>
</dbReference>
<accession>A0A085NNY6</accession>
<reference evidence="2 3" key="1">
    <citation type="journal article" date="2014" name="Nat. Genet.">
        <title>Genome and transcriptome of the porcine whipworm Trichuris suis.</title>
        <authorList>
            <person name="Jex A.R."/>
            <person name="Nejsum P."/>
            <person name="Schwarz E.M."/>
            <person name="Hu L."/>
            <person name="Young N.D."/>
            <person name="Hall R.S."/>
            <person name="Korhonen P.K."/>
            <person name="Liao S."/>
            <person name="Thamsborg S."/>
            <person name="Xia J."/>
            <person name="Xu P."/>
            <person name="Wang S."/>
            <person name="Scheerlinck J.P."/>
            <person name="Hofmann A."/>
            <person name="Sternberg P.W."/>
            <person name="Wang J."/>
            <person name="Gasser R.B."/>
        </authorList>
    </citation>
    <scope>NUCLEOTIDE SEQUENCE [LARGE SCALE GENOMIC DNA]</scope>
    <source>
        <strain evidence="2">DCEP-RM93F</strain>
        <strain evidence="1">DCEP-RM93M</strain>
    </source>
</reference>
<dbReference type="Proteomes" id="UP000030758">
    <property type="component" value="Unassembled WGS sequence"/>
</dbReference>
<dbReference type="EMBL" id="KL363210">
    <property type="protein sequence ID" value="KFD54193.1"/>
    <property type="molecule type" value="Genomic_DNA"/>
</dbReference>
<evidence type="ECO:0000313" key="1">
    <source>
        <dbReference type="EMBL" id="KFD54193.1"/>
    </source>
</evidence>
<gene>
    <name evidence="1" type="ORF">M513_04970</name>
    <name evidence="2" type="ORF">M514_04970</name>
</gene>
<dbReference type="AlphaFoldDB" id="A0A085NNY6"/>
<keyword evidence="3" id="KW-1185">Reference proteome</keyword>
<evidence type="ECO:0000313" key="2">
    <source>
        <dbReference type="EMBL" id="KFD71182.1"/>
    </source>
</evidence>